<dbReference type="InterPro" id="IPR013783">
    <property type="entry name" value="Ig-like_fold"/>
</dbReference>
<accession>G8TCZ3</accession>
<organism evidence="3 4">
    <name type="scientific">Niastella koreensis (strain DSM 17620 / KACC 11465 / NBRC 106392 / GR20-10)</name>
    <dbReference type="NCBI Taxonomy" id="700598"/>
    <lineage>
        <taxon>Bacteria</taxon>
        <taxon>Pseudomonadati</taxon>
        <taxon>Bacteroidota</taxon>
        <taxon>Chitinophagia</taxon>
        <taxon>Chitinophagales</taxon>
        <taxon>Chitinophagaceae</taxon>
        <taxon>Niastella</taxon>
    </lineage>
</organism>
<dbReference type="STRING" id="700598.Niako_0821"/>
<dbReference type="HOGENOM" id="CLU_534892_0_0_10"/>
<gene>
    <name evidence="3" type="ordered locus">Niako_0821</name>
</gene>
<evidence type="ECO:0000313" key="3">
    <source>
        <dbReference type="EMBL" id="AEV97202.1"/>
    </source>
</evidence>
<dbReference type="PATRIC" id="fig|700598.3.peg.841"/>
<dbReference type="Pfam" id="PF18962">
    <property type="entry name" value="Por_Secre_tail"/>
    <property type="match status" value="1"/>
</dbReference>
<evidence type="ECO:0000259" key="2">
    <source>
        <dbReference type="Pfam" id="PF18962"/>
    </source>
</evidence>
<dbReference type="OrthoDB" id="9805017at2"/>
<proteinExistence type="predicted"/>
<evidence type="ECO:0000256" key="1">
    <source>
        <dbReference type="SAM" id="SignalP"/>
    </source>
</evidence>
<dbReference type="eggNOG" id="COG2931">
    <property type="taxonomic scope" value="Bacteria"/>
</dbReference>
<dbReference type="eggNOG" id="COG4733">
    <property type="taxonomic scope" value="Bacteria"/>
</dbReference>
<feature type="domain" description="Secretion system C-terminal sorting" evidence="2">
    <location>
        <begin position="548"/>
        <end position="622"/>
    </location>
</feature>
<protein>
    <submittedName>
        <fullName evidence="3">Delta-60 repeat-containing protein</fullName>
    </submittedName>
</protein>
<feature type="chain" id="PRO_5003516589" evidence="1">
    <location>
        <begin position="20"/>
        <end position="625"/>
    </location>
</feature>
<dbReference type="RefSeq" id="WP_014217116.1">
    <property type="nucleotide sequence ID" value="NC_016609.1"/>
</dbReference>
<dbReference type="InterPro" id="IPR026444">
    <property type="entry name" value="Secre_tail"/>
</dbReference>
<dbReference type="Gene3D" id="2.80.10.50">
    <property type="match status" value="2"/>
</dbReference>
<name>G8TCZ3_NIAKG</name>
<dbReference type="PANTHER" id="PTHR42754:SF1">
    <property type="entry name" value="LIPOPROTEIN"/>
    <property type="match status" value="1"/>
</dbReference>
<keyword evidence="1" id="KW-0732">Signal</keyword>
<dbReference type="Proteomes" id="UP000005438">
    <property type="component" value="Chromosome"/>
</dbReference>
<dbReference type="NCBIfam" id="TIGR04183">
    <property type="entry name" value="Por_Secre_tail"/>
    <property type="match status" value="1"/>
</dbReference>
<evidence type="ECO:0000313" key="4">
    <source>
        <dbReference type="Proteomes" id="UP000005438"/>
    </source>
</evidence>
<dbReference type="InterPro" id="IPR013431">
    <property type="entry name" value="Delta_60_rpt"/>
</dbReference>
<dbReference type="NCBIfam" id="TIGR02608">
    <property type="entry name" value="delta_60_rpt"/>
    <property type="match status" value="6"/>
</dbReference>
<dbReference type="EMBL" id="CP003178">
    <property type="protein sequence ID" value="AEV97202.1"/>
    <property type="molecule type" value="Genomic_DNA"/>
</dbReference>
<sequence>MKSVTSTLTMILLCLYVSAQVGSLDNSFNGTGFRVDNPTGFPDKYDIASAMAFTSGGKIIVAGRVENDNNFLLLRYTAAGVLDNTFGTGGIVWVSTVDARAYGMAQQTDGKLVLVGWINPAARDFCVMRFNSDGSFDNSFGTNGIVSTPIGAEFDEARNVAIQNDGKIVVTGYSTNSSHNTDFVTVRYTATGGLDGTFGSGGIVKTNINNFDMAEGIAINNTTGAITIAGTSNGDSQDPNYSNTGSGDFTVVRYTSAGVPDATFGAGGIATFDIGGTGTYDEAHSMAVQSDGQLVLAGITKRNTTNSGNSDAAVIRVTTAGALDVTFGTSGKVIANYTGFNSDDDIHSVALQNDGKIVIGGSVDAFSNPLKPYGLLLMRLTAAGALDNTFDGDGKAAADIVPADNDFGYVVALNNNRIYLAGTSGDPRDLAIAAFQNDGTSLPIVLSQFYGQKQTNKVVLQWTTSMEENVAQFVIERSSDGKTYKAIGTVPATGNSTLTRNYSFADQSPFTNANDYYRLRVQDVSGSITYSKVLIINFSTELTTSLQIFPNPVKDVLQVQIPAGFKGTTSLQVFDLNGHLAKLNRINSDGNALNTTIDIATLPTGVYMLKATDGSNSVSTRFVKQ</sequence>
<dbReference type="Gene3D" id="2.60.40.10">
    <property type="entry name" value="Immunoglobulins"/>
    <property type="match status" value="1"/>
</dbReference>
<dbReference type="PANTHER" id="PTHR42754">
    <property type="entry name" value="ENDOGLUCANASE"/>
    <property type="match status" value="1"/>
</dbReference>
<dbReference type="Pfam" id="PF17164">
    <property type="entry name" value="DUF5122"/>
    <property type="match status" value="5"/>
</dbReference>
<dbReference type="AlphaFoldDB" id="G8TCZ3"/>
<reference evidence="3 4" key="1">
    <citation type="submission" date="2011-12" db="EMBL/GenBank/DDBJ databases">
        <title>The complete genome of Niastella koreensis GR20-10.</title>
        <authorList>
            <consortium name="US DOE Joint Genome Institute (JGI-PGF)"/>
            <person name="Lucas S."/>
            <person name="Han J."/>
            <person name="Lapidus A."/>
            <person name="Bruce D."/>
            <person name="Goodwin L."/>
            <person name="Pitluck S."/>
            <person name="Peters L."/>
            <person name="Kyrpides N."/>
            <person name="Mavromatis K."/>
            <person name="Ivanova N."/>
            <person name="Mikhailova N."/>
            <person name="Davenport K."/>
            <person name="Saunders E."/>
            <person name="Detter J.C."/>
            <person name="Tapia R."/>
            <person name="Han C."/>
            <person name="Land M."/>
            <person name="Hauser L."/>
            <person name="Markowitz V."/>
            <person name="Cheng J.-F."/>
            <person name="Hugenholtz P."/>
            <person name="Woyke T."/>
            <person name="Wu D."/>
            <person name="Tindall B."/>
            <person name="Pomrenke H."/>
            <person name="Brambilla E."/>
            <person name="Klenk H.-P."/>
            <person name="Eisen J.A."/>
        </authorList>
    </citation>
    <scope>NUCLEOTIDE SEQUENCE [LARGE SCALE GENOMIC DNA]</scope>
    <source>
        <strain evidence="4">DSM 17620 / KACC 11465 / NBRC 106392 / GR20-10</strain>
    </source>
</reference>
<feature type="signal peptide" evidence="1">
    <location>
        <begin position="1"/>
        <end position="19"/>
    </location>
</feature>
<dbReference type="KEGG" id="nko:Niako_0821"/>